<dbReference type="Proteomes" id="UP000092498">
    <property type="component" value="Chromosome"/>
</dbReference>
<dbReference type="CDD" id="cd01949">
    <property type="entry name" value="GGDEF"/>
    <property type="match status" value="1"/>
</dbReference>
<reference evidence="4 5" key="1">
    <citation type="submission" date="2015-11" db="EMBL/GenBank/DDBJ databases">
        <title>Whole-Genome Sequence of Candidatus Oderbacter manganicum from the National Park Lower Oder Valley, Germany.</title>
        <authorList>
            <person name="Braun B."/>
            <person name="Liere K."/>
            <person name="Szewzyk U."/>
        </authorList>
    </citation>
    <scope>NUCLEOTIDE SEQUENCE [LARGE SCALE GENOMIC DNA]</scope>
    <source>
        <strain evidence="4 5">OTSz_A_272</strain>
    </source>
</reference>
<feature type="domain" description="GGDEF" evidence="3">
    <location>
        <begin position="242"/>
        <end position="377"/>
    </location>
</feature>
<dbReference type="KEGG" id="cbot:ATE48_11505"/>
<dbReference type="EC" id="2.7.7.65" evidence="1"/>
<dbReference type="Gene3D" id="1.20.1260.10">
    <property type="match status" value="1"/>
</dbReference>
<dbReference type="GO" id="GO:1902201">
    <property type="term" value="P:negative regulation of bacterial-type flagellum-dependent cell motility"/>
    <property type="evidence" value="ECO:0007669"/>
    <property type="project" value="TreeGrafter"/>
</dbReference>
<dbReference type="InterPro" id="IPR029787">
    <property type="entry name" value="Nucleotide_cyclase"/>
</dbReference>
<dbReference type="OrthoDB" id="9812260at2"/>
<protein>
    <recommendedName>
        <fullName evidence="1">diguanylate cyclase</fullName>
        <ecNumber evidence="1">2.7.7.65</ecNumber>
    </recommendedName>
</protein>
<dbReference type="GO" id="GO:0043709">
    <property type="term" value="P:cell adhesion involved in single-species biofilm formation"/>
    <property type="evidence" value="ECO:0007669"/>
    <property type="project" value="TreeGrafter"/>
</dbReference>
<organism evidence="4 5">
    <name type="scientific">Candidatus Viadribacter manganicus</name>
    <dbReference type="NCBI Taxonomy" id="1759059"/>
    <lineage>
        <taxon>Bacteria</taxon>
        <taxon>Pseudomonadati</taxon>
        <taxon>Pseudomonadota</taxon>
        <taxon>Alphaproteobacteria</taxon>
        <taxon>Hyphomonadales</taxon>
        <taxon>Hyphomonadaceae</taxon>
        <taxon>Candidatus Viadribacter</taxon>
    </lineage>
</organism>
<comment type="catalytic activity">
    <reaction evidence="2">
        <text>2 GTP = 3',3'-c-di-GMP + 2 diphosphate</text>
        <dbReference type="Rhea" id="RHEA:24898"/>
        <dbReference type="ChEBI" id="CHEBI:33019"/>
        <dbReference type="ChEBI" id="CHEBI:37565"/>
        <dbReference type="ChEBI" id="CHEBI:58805"/>
        <dbReference type="EC" id="2.7.7.65"/>
    </reaction>
</comment>
<proteinExistence type="predicted"/>
<dbReference type="GO" id="GO:0005886">
    <property type="term" value="C:plasma membrane"/>
    <property type="evidence" value="ECO:0007669"/>
    <property type="project" value="TreeGrafter"/>
</dbReference>
<evidence type="ECO:0000313" key="4">
    <source>
        <dbReference type="EMBL" id="ANP46498.1"/>
    </source>
</evidence>
<dbReference type="InterPro" id="IPR043128">
    <property type="entry name" value="Rev_trsase/Diguanyl_cyclase"/>
</dbReference>
<evidence type="ECO:0000256" key="1">
    <source>
        <dbReference type="ARBA" id="ARBA00012528"/>
    </source>
</evidence>
<dbReference type="Gene3D" id="3.30.70.270">
    <property type="match status" value="1"/>
</dbReference>
<accession>A0A1B1AIV7</accession>
<dbReference type="InParanoid" id="A0A1B1AIV7"/>
<dbReference type="SUPFAM" id="SSF55073">
    <property type="entry name" value="Nucleotide cyclase"/>
    <property type="match status" value="1"/>
</dbReference>
<dbReference type="EMBL" id="CP013244">
    <property type="protein sequence ID" value="ANP46498.1"/>
    <property type="molecule type" value="Genomic_DNA"/>
</dbReference>
<gene>
    <name evidence="4" type="ORF">ATE48_11505</name>
</gene>
<dbReference type="PANTHER" id="PTHR45138:SF9">
    <property type="entry name" value="DIGUANYLATE CYCLASE DGCM-RELATED"/>
    <property type="match status" value="1"/>
</dbReference>
<dbReference type="RefSeq" id="WP_083197311.1">
    <property type="nucleotide sequence ID" value="NZ_CP013244.1"/>
</dbReference>
<dbReference type="GO" id="GO:0052621">
    <property type="term" value="F:diguanylate cyclase activity"/>
    <property type="evidence" value="ECO:0007669"/>
    <property type="project" value="UniProtKB-EC"/>
</dbReference>
<evidence type="ECO:0000259" key="3">
    <source>
        <dbReference type="PROSITE" id="PS50887"/>
    </source>
</evidence>
<evidence type="ECO:0000313" key="5">
    <source>
        <dbReference type="Proteomes" id="UP000092498"/>
    </source>
</evidence>
<dbReference type="STRING" id="1759059.ATE48_11505"/>
<dbReference type="InterPro" id="IPR000160">
    <property type="entry name" value="GGDEF_dom"/>
</dbReference>
<name>A0A1B1AIV7_9PROT</name>
<evidence type="ECO:0000256" key="2">
    <source>
        <dbReference type="ARBA" id="ARBA00034247"/>
    </source>
</evidence>
<dbReference type="InterPro" id="IPR050469">
    <property type="entry name" value="Diguanylate_Cyclase"/>
</dbReference>
<dbReference type="SMART" id="SM00267">
    <property type="entry name" value="GGDEF"/>
    <property type="match status" value="1"/>
</dbReference>
<dbReference type="Pfam" id="PF00990">
    <property type="entry name" value="GGDEF"/>
    <property type="match status" value="1"/>
</dbReference>
<dbReference type="AlphaFoldDB" id="A0A1B1AIV7"/>
<dbReference type="NCBIfam" id="TIGR00254">
    <property type="entry name" value="GGDEF"/>
    <property type="match status" value="1"/>
</dbReference>
<sequence>MRAAEFVTRILFAFYEPFKGCDVQRHTAHSCAVEHVMVDQSGCYRGEDGVALAQRTLELLQHHKVPTSPANYELWISHVANVNPDLSRELQTRIDNGQIFDDAANEALHERFCSNTRLTAEMMQASETFARELSDVVSNLRDAGAQTGAYANALENAVTNIEGGMEATDVSSLLASLAAATRAVIENNRQLSERMETSSRQVDTLQSALQVVKAEALTDGLTGLANRRSFDEVLRKATEEFDAPCLLMCDIDHFKRLNDTWGHLIGDQVIRFIAATLRQYAPEGATVARYGGEEFAIIFPSSDANRALSAASSIHQAVRSRQLTRRSTNEVIGAVTISIGIAQHRNGERAQDLIERADACLYASKRGGRDRITTDESPTRATAA</sequence>
<dbReference type="PANTHER" id="PTHR45138">
    <property type="entry name" value="REGULATORY COMPONENTS OF SENSORY TRANSDUCTION SYSTEM"/>
    <property type="match status" value="1"/>
</dbReference>
<dbReference type="PROSITE" id="PS50887">
    <property type="entry name" value="GGDEF"/>
    <property type="match status" value="1"/>
</dbReference>
<keyword evidence="5" id="KW-1185">Reference proteome</keyword>
<dbReference type="InterPro" id="IPR012347">
    <property type="entry name" value="Ferritin-like"/>
</dbReference>
<dbReference type="FunFam" id="3.30.70.270:FF:000001">
    <property type="entry name" value="Diguanylate cyclase domain protein"/>
    <property type="match status" value="1"/>
</dbReference>